<name>A0A9Q0JZC3_9MAGN</name>
<dbReference type="EMBL" id="JAMYWD010000011">
    <property type="protein sequence ID" value="KAJ4956180.1"/>
    <property type="molecule type" value="Genomic_DNA"/>
</dbReference>
<evidence type="ECO:0000313" key="1">
    <source>
        <dbReference type="EMBL" id="KAJ4956180.1"/>
    </source>
</evidence>
<evidence type="ECO:0000313" key="2">
    <source>
        <dbReference type="Proteomes" id="UP001141806"/>
    </source>
</evidence>
<protein>
    <submittedName>
        <fullName evidence="1">Uncharacterized protein</fullName>
    </submittedName>
</protein>
<sequence length="119" mass="13931">MIPHYRLHSCKSRGFGTQTSFFRWRKDEAPFPANELAEQISQLHSSLIQAPFHYHRLVFSYVPTAQPAGFDSPSFDFDSRSKLLKWCNLKSFQLKKKSEIQEEIFPPSPLKPYLKPFQP</sequence>
<proteinExistence type="predicted"/>
<organism evidence="1 2">
    <name type="scientific">Protea cynaroides</name>
    <dbReference type="NCBI Taxonomy" id="273540"/>
    <lineage>
        <taxon>Eukaryota</taxon>
        <taxon>Viridiplantae</taxon>
        <taxon>Streptophyta</taxon>
        <taxon>Embryophyta</taxon>
        <taxon>Tracheophyta</taxon>
        <taxon>Spermatophyta</taxon>
        <taxon>Magnoliopsida</taxon>
        <taxon>Proteales</taxon>
        <taxon>Proteaceae</taxon>
        <taxon>Protea</taxon>
    </lineage>
</organism>
<keyword evidence="2" id="KW-1185">Reference proteome</keyword>
<gene>
    <name evidence="1" type="ORF">NE237_012963</name>
</gene>
<accession>A0A9Q0JZC3</accession>
<comment type="caution">
    <text evidence="1">The sequence shown here is derived from an EMBL/GenBank/DDBJ whole genome shotgun (WGS) entry which is preliminary data.</text>
</comment>
<dbReference type="AlphaFoldDB" id="A0A9Q0JZC3"/>
<reference evidence="1" key="1">
    <citation type="journal article" date="2023" name="Plant J.">
        <title>The genome of the king protea, Protea cynaroides.</title>
        <authorList>
            <person name="Chang J."/>
            <person name="Duong T.A."/>
            <person name="Schoeman C."/>
            <person name="Ma X."/>
            <person name="Roodt D."/>
            <person name="Barker N."/>
            <person name="Li Z."/>
            <person name="Van de Peer Y."/>
            <person name="Mizrachi E."/>
        </authorList>
    </citation>
    <scope>NUCLEOTIDE SEQUENCE</scope>
    <source>
        <tissue evidence="1">Young leaves</tissue>
    </source>
</reference>
<dbReference type="Proteomes" id="UP001141806">
    <property type="component" value="Unassembled WGS sequence"/>
</dbReference>